<gene>
    <name evidence="1" type="ORF">EHS24_005599</name>
</gene>
<evidence type="ECO:0000313" key="2">
    <source>
        <dbReference type="Proteomes" id="UP000279236"/>
    </source>
</evidence>
<dbReference type="AlphaFoldDB" id="A0A427XCC7"/>
<dbReference type="Proteomes" id="UP000279236">
    <property type="component" value="Unassembled WGS sequence"/>
</dbReference>
<accession>A0A427XCC7</accession>
<dbReference type="EMBL" id="RSCE01000029">
    <property type="protein sequence ID" value="RSH76509.1"/>
    <property type="molecule type" value="Genomic_DNA"/>
</dbReference>
<protein>
    <submittedName>
        <fullName evidence="1">Uncharacterized protein</fullName>
    </submittedName>
</protein>
<proteinExistence type="predicted"/>
<reference evidence="1 2" key="1">
    <citation type="submission" date="2018-11" db="EMBL/GenBank/DDBJ databases">
        <title>Genome sequence of Apiotrichum porosum DSM 27194.</title>
        <authorList>
            <person name="Aliyu H."/>
            <person name="Gorte O."/>
            <person name="Ochsenreither K."/>
        </authorList>
    </citation>
    <scope>NUCLEOTIDE SEQUENCE [LARGE SCALE GENOMIC DNA]</scope>
    <source>
        <strain evidence="1 2">DSM 27194</strain>
    </source>
</reference>
<feature type="non-terminal residue" evidence="1">
    <location>
        <position position="1"/>
    </location>
</feature>
<organism evidence="1 2">
    <name type="scientific">Apiotrichum porosum</name>
    <dbReference type="NCBI Taxonomy" id="105984"/>
    <lineage>
        <taxon>Eukaryota</taxon>
        <taxon>Fungi</taxon>
        <taxon>Dikarya</taxon>
        <taxon>Basidiomycota</taxon>
        <taxon>Agaricomycotina</taxon>
        <taxon>Tremellomycetes</taxon>
        <taxon>Trichosporonales</taxon>
        <taxon>Trichosporonaceae</taxon>
        <taxon>Apiotrichum</taxon>
    </lineage>
</organism>
<evidence type="ECO:0000313" key="1">
    <source>
        <dbReference type="EMBL" id="RSH76509.1"/>
    </source>
</evidence>
<dbReference type="RefSeq" id="XP_028471656.1">
    <property type="nucleotide sequence ID" value="XM_028621098.1"/>
</dbReference>
<comment type="caution">
    <text evidence="1">The sequence shown here is derived from an EMBL/GenBank/DDBJ whole genome shotgun (WGS) entry which is preliminary data.</text>
</comment>
<keyword evidence="2" id="KW-1185">Reference proteome</keyword>
<sequence>APAYHVWPPLAGIVSNQGSRTGARGGRYTSGVAAELGVEDMEAEEMTRIMILSF</sequence>
<name>A0A427XCC7_9TREE</name>
<dbReference type="GeneID" id="39590142"/>